<dbReference type="Proteomes" id="UP000289703">
    <property type="component" value="Unassembled WGS sequence"/>
</dbReference>
<proteinExistence type="predicted"/>
<keyword evidence="2" id="KW-1185">Reference proteome</keyword>
<reference evidence="1 2" key="1">
    <citation type="submission" date="2019-01" db="EMBL/GenBank/DDBJ databases">
        <title>Ancylomarina salipaludis sp. nov., isolated from a salt marsh.</title>
        <authorList>
            <person name="Yoon J.-H."/>
        </authorList>
    </citation>
    <scope>NUCLEOTIDE SEQUENCE [LARGE SCALE GENOMIC DNA]</scope>
    <source>
        <strain evidence="1 2">SHSM-M15</strain>
    </source>
</reference>
<comment type="caution">
    <text evidence="1">The sequence shown here is derived from an EMBL/GenBank/DDBJ whole genome shotgun (WGS) entry which is preliminary data.</text>
</comment>
<gene>
    <name evidence="1" type="ORF">EO244_05740</name>
</gene>
<dbReference type="EMBL" id="SAXA01000004">
    <property type="protein sequence ID" value="RXQ95810.1"/>
    <property type="molecule type" value="Genomic_DNA"/>
</dbReference>
<dbReference type="OrthoDB" id="1116786at2"/>
<dbReference type="AlphaFoldDB" id="A0A4Q1JMJ1"/>
<evidence type="ECO:0000313" key="2">
    <source>
        <dbReference type="Proteomes" id="UP000289703"/>
    </source>
</evidence>
<dbReference type="RefSeq" id="WP_129253703.1">
    <property type="nucleotide sequence ID" value="NZ_SAXA01000004.1"/>
</dbReference>
<evidence type="ECO:0000313" key="1">
    <source>
        <dbReference type="EMBL" id="RXQ95810.1"/>
    </source>
</evidence>
<organism evidence="1 2">
    <name type="scientific">Ancylomarina salipaludis</name>
    <dbReference type="NCBI Taxonomy" id="2501299"/>
    <lineage>
        <taxon>Bacteria</taxon>
        <taxon>Pseudomonadati</taxon>
        <taxon>Bacteroidota</taxon>
        <taxon>Bacteroidia</taxon>
        <taxon>Marinilabiliales</taxon>
        <taxon>Marinifilaceae</taxon>
        <taxon>Ancylomarina</taxon>
    </lineage>
</organism>
<protein>
    <submittedName>
        <fullName evidence="1">Uncharacterized protein</fullName>
    </submittedName>
</protein>
<name>A0A4Q1JMJ1_9BACT</name>
<accession>A0A4Q1JMJ1</accession>
<sequence>MPPKYIESGILPKEATETLIAELQADETRRNQKNIDRKVSYDSRKIYVSGHNQVSKNLRNYKKLIDNTPLVTPEIKLELGLVNEDRIENTNNKKPDLKGKEVGGVPHLSFTKFPFEGIMLYGKINDGDYNFQTSVRASGFDDTRPRLNPKQTEVREYYAYYIYGGKKVGKQSEIIRVVLNPIE</sequence>